<reference evidence="3" key="1">
    <citation type="journal article" date="2020" name="BMC Genomics">
        <title>Correction to: Identification and distribution of gene clusters required for synthesis of sphingolipid metabolism inhibitors in diverse species of the filamentous fungus Fusarium.</title>
        <authorList>
            <person name="Kim H.S."/>
            <person name="Lohmar J.M."/>
            <person name="Busman M."/>
            <person name="Brown D.W."/>
            <person name="Naumann T.A."/>
            <person name="Divon H.H."/>
            <person name="Lysoe E."/>
            <person name="Uhlig S."/>
            <person name="Proctor R.H."/>
        </authorList>
    </citation>
    <scope>NUCLEOTIDE SEQUENCE</scope>
    <source>
        <strain evidence="3">NRRL 45417</strain>
    </source>
</reference>
<dbReference type="PANTHER" id="PTHR43086">
    <property type="entry name" value="VERY-LONG-CHAIN 3-OXOOACYL-COA REDUCTASE"/>
    <property type="match status" value="1"/>
</dbReference>
<dbReference type="OrthoDB" id="5075004at2759"/>
<reference evidence="3" key="2">
    <citation type="submission" date="2020-05" db="EMBL/GenBank/DDBJ databases">
        <authorList>
            <person name="Kim H.-S."/>
            <person name="Proctor R.H."/>
            <person name="Brown D.W."/>
        </authorList>
    </citation>
    <scope>NUCLEOTIDE SEQUENCE</scope>
    <source>
        <strain evidence="3">NRRL 45417</strain>
    </source>
</reference>
<proteinExistence type="inferred from homology"/>
<dbReference type="InterPro" id="IPR002347">
    <property type="entry name" value="SDR_fam"/>
</dbReference>
<evidence type="ECO:0000256" key="2">
    <source>
        <dbReference type="ARBA" id="ARBA00023002"/>
    </source>
</evidence>
<dbReference type="InterPro" id="IPR036291">
    <property type="entry name" value="NAD(P)-bd_dom_sf"/>
</dbReference>
<dbReference type="PANTHER" id="PTHR43086:SF3">
    <property type="entry name" value="NADP-DEPENDENT 3-HYDROXY ACID DEHYDROGENASE YDFG"/>
    <property type="match status" value="1"/>
</dbReference>
<evidence type="ECO:0008006" key="5">
    <source>
        <dbReference type="Google" id="ProtNLM"/>
    </source>
</evidence>
<dbReference type="EMBL" id="JABFAI010000091">
    <property type="protein sequence ID" value="KAF4956019.1"/>
    <property type="molecule type" value="Genomic_DNA"/>
</dbReference>
<accession>A0A8H4TDT7</accession>
<organism evidence="3 4">
    <name type="scientific">Fusarium gaditjirri</name>
    <dbReference type="NCBI Taxonomy" id="282569"/>
    <lineage>
        <taxon>Eukaryota</taxon>
        <taxon>Fungi</taxon>
        <taxon>Dikarya</taxon>
        <taxon>Ascomycota</taxon>
        <taxon>Pezizomycotina</taxon>
        <taxon>Sordariomycetes</taxon>
        <taxon>Hypocreomycetidae</taxon>
        <taxon>Hypocreales</taxon>
        <taxon>Nectriaceae</taxon>
        <taxon>Fusarium</taxon>
        <taxon>Fusarium nisikadoi species complex</taxon>
    </lineage>
</organism>
<dbReference type="GO" id="GO:0016491">
    <property type="term" value="F:oxidoreductase activity"/>
    <property type="evidence" value="ECO:0007669"/>
    <property type="project" value="UniProtKB-KW"/>
</dbReference>
<dbReference type="Proteomes" id="UP000604273">
    <property type="component" value="Unassembled WGS sequence"/>
</dbReference>
<name>A0A8H4TDT7_9HYPO</name>
<evidence type="ECO:0000313" key="4">
    <source>
        <dbReference type="Proteomes" id="UP000604273"/>
    </source>
</evidence>
<evidence type="ECO:0000256" key="1">
    <source>
        <dbReference type="ARBA" id="ARBA00006484"/>
    </source>
</evidence>
<comment type="similarity">
    <text evidence="1">Belongs to the short-chain dehydrogenases/reductases (SDR) family.</text>
</comment>
<dbReference type="SUPFAM" id="SSF51735">
    <property type="entry name" value="NAD(P)-binding Rossmann-fold domains"/>
    <property type="match status" value="1"/>
</dbReference>
<gene>
    <name evidence="3" type="ORF">FGADI_4192</name>
</gene>
<dbReference type="Pfam" id="PF00106">
    <property type="entry name" value="adh_short"/>
    <property type="match status" value="1"/>
</dbReference>
<comment type="caution">
    <text evidence="3">The sequence shown here is derived from an EMBL/GenBank/DDBJ whole genome shotgun (WGS) entry which is preliminary data.</text>
</comment>
<dbReference type="PRINTS" id="PR00081">
    <property type="entry name" value="GDHRDH"/>
</dbReference>
<keyword evidence="4" id="KW-1185">Reference proteome</keyword>
<dbReference type="AlphaFoldDB" id="A0A8H4TDT7"/>
<keyword evidence="2" id="KW-0560">Oxidoreductase</keyword>
<dbReference type="Gene3D" id="3.40.50.720">
    <property type="entry name" value="NAD(P)-binding Rossmann-like Domain"/>
    <property type="match status" value="1"/>
</dbReference>
<evidence type="ECO:0000313" key="3">
    <source>
        <dbReference type="EMBL" id="KAF4956019.1"/>
    </source>
</evidence>
<protein>
    <recommendedName>
        <fullName evidence="5">Reductase</fullName>
    </recommendedName>
</protein>
<sequence>MASPGTTHVAQSTEVSSWLEFLNENIEERDELFSESPFYEIVRDLLVAAEDDETAVSRAVSKFYDLYKADVGKFNKSEGHGAGEYLNSIAVIGFEVAPKLWYTNWRHERIAEFLIAIKSGGAEKFDEENPQFIWIGWGLAAAASESWNAGHDAGRQAQVLAAVNHILFSGEAFAEGAKKPLSKWKFQLNATKWKLWASKIREVVETVDETARWDLKEKAQKALGRAEVRTSLDPLQQLSSHYQTEVQMEALKGQTAFITGASMGIGEAIALALAEHGVNVALVSRSKDKLEAVRDKITPKFSEIKVGVYPVDIQNQPDIEKVVKKAVSELGQIDILINNAGLALGAPGRFWEIPIDQVTQVSNTNINGVMFTTHAVLNYSMWE</sequence>